<comment type="catalytic activity">
    <reaction evidence="6">
        <text>D-fructose + ATP = D-fructose 6-phosphate + ADP + H(+)</text>
        <dbReference type="Rhea" id="RHEA:16125"/>
        <dbReference type="ChEBI" id="CHEBI:15378"/>
        <dbReference type="ChEBI" id="CHEBI:30616"/>
        <dbReference type="ChEBI" id="CHEBI:37721"/>
        <dbReference type="ChEBI" id="CHEBI:61527"/>
        <dbReference type="ChEBI" id="CHEBI:456216"/>
        <dbReference type="EC" id="2.7.1.4"/>
    </reaction>
</comment>
<dbReference type="EMBL" id="CP119326">
    <property type="protein sequence ID" value="WEK39545.1"/>
    <property type="molecule type" value="Genomic_DNA"/>
</dbReference>
<keyword evidence="2" id="KW-0479">Metal-binding</keyword>
<dbReference type="InterPro" id="IPR000600">
    <property type="entry name" value="ROK"/>
</dbReference>
<name>A0AAJ6BJ73_9CAUL</name>
<evidence type="ECO:0000256" key="3">
    <source>
        <dbReference type="ARBA" id="ARBA00022833"/>
    </source>
</evidence>
<dbReference type="InterPro" id="IPR051804">
    <property type="entry name" value="Carb_Metab_Reg_Kinase/Isom"/>
</dbReference>
<evidence type="ECO:0000256" key="4">
    <source>
        <dbReference type="ARBA" id="ARBA00022842"/>
    </source>
</evidence>
<evidence type="ECO:0000256" key="2">
    <source>
        <dbReference type="ARBA" id="ARBA00022723"/>
    </source>
</evidence>
<dbReference type="AlphaFoldDB" id="A0AAJ6BJ73"/>
<gene>
    <name evidence="7" type="ORF">P0Y50_13530</name>
</gene>
<proteinExistence type="predicted"/>
<dbReference type="InterPro" id="IPR049874">
    <property type="entry name" value="ROK_cs"/>
</dbReference>
<dbReference type="Proteomes" id="UP001213664">
    <property type="component" value="Chromosome"/>
</dbReference>
<dbReference type="InterPro" id="IPR043129">
    <property type="entry name" value="ATPase_NBD"/>
</dbReference>
<organism evidence="7 8">
    <name type="scientific">Candidatus Brevundimonas colombiensis</name>
    <dbReference type="NCBI Taxonomy" id="3121376"/>
    <lineage>
        <taxon>Bacteria</taxon>
        <taxon>Pseudomonadati</taxon>
        <taxon>Pseudomonadota</taxon>
        <taxon>Alphaproteobacteria</taxon>
        <taxon>Caulobacterales</taxon>
        <taxon>Caulobacteraceae</taxon>
        <taxon>Brevundimonas</taxon>
    </lineage>
</organism>
<dbReference type="PANTHER" id="PTHR42742">
    <property type="entry name" value="TRANSCRIPTIONAL REPRESSOR MPRA"/>
    <property type="match status" value="1"/>
</dbReference>
<dbReference type="SUPFAM" id="SSF53067">
    <property type="entry name" value="Actin-like ATPase domain"/>
    <property type="match status" value="1"/>
</dbReference>
<dbReference type="PROSITE" id="PS01125">
    <property type="entry name" value="ROK"/>
    <property type="match status" value="1"/>
</dbReference>
<dbReference type="GO" id="GO:0008865">
    <property type="term" value="F:fructokinase activity"/>
    <property type="evidence" value="ECO:0007669"/>
    <property type="project" value="UniProtKB-EC"/>
</dbReference>
<evidence type="ECO:0000256" key="5">
    <source>
        <dbReference type="ARBA" id="ARBA00038887"/>
    </source>
</evidence>
<accession>A0AAJ6BJ73</accession>
<evidence type="ECO:0000256" key="1">
    <source>
        <dbReference type="ARBA" id="ARBA00001946"/>
    </source>
</evidence>
<dbReference type="Gene3D" id="3.30.420.40">
    <property type="match status" value="2"/>
</dbReference>
<comment type="cofactor">
    <cofactor evidence="1">
        <name>Mg(2+)</name>
        <dbReference type="ChEBI" id="CHEBI:18420"/>
    </cofactor>
</comment>
<keyword evidence="4" id="KW-0460">Magnesium</keyword>
<sequence>MPKPILIGGVEAGGTKFVCGVGAPDGLVLDQVRIPTTTSEETLAAVNAFFARAEADHGDLAALGVCSFGPLSLNPGAADHGAITATPKPGWSGTNLLDRLRRGTDTPIVLTTDVNGSAIGERLFGSGRGLDSFCYITVGTGIGVGVMIDGQPHGGANHPEAGHIRVPRAKGDEGFSGACPFHGDCLEGLASGPAMRIRWGAPAETLAQDHPAWTTAAHYIASLCANLTYVLRPQRIIIGGGVMQPHLYDRVRRALIQQLGGYDASVRELDMDDYIAAPSAGASAGLHGALALAYREATGDWPNDWAV</sequence>
<dbReference type="Pfam" id="PF00480">
    <property type="entry name" value="ROK"/>
    <property type="match status" value="1"/>
</dbReference>
<protein>
    <recommendedName>
        <fullName evidence="5">fructokinase</fullName>
        <ecNumber evidence="5">2.7.1.4</ecNumber>
    </recommendedName>
</protein>
<evidence type="ECO:0000313" key="7">
    <source>
        <dbReference type="EMBL" id="WEK39545.1"/>
    </source>
</evidence>
<reference evidence="7" key="1">
    <citation type="submission" date="2023-03" db="EMBL/GenBank/DDBJ databases">
        <title>Andean soil-derived lignocellulolytic bacterial consortium as a source of novel taxa and putative plastic-active enzymes.</title>
        <authorList>
            <person name="Diaz-Garcia L."/>
            <person name="Chuvochina M."/>
            <person name="Feuerriegel G."/>
            <person name="Bunk B."/>
            <person name="Sproer C."/>
            <person name="Streit W.R."/>
            <person name="Rodriguez L.M."/>
            <person name="Overmann J."/>
            <person name="Jimenez D.J."/>
        </authorList>
    </citation>
    <scope>NUCLEOTIDE SEQUENCE</scope>
    <source>
        <strain evidence="7">MAG 833</strain>
    </source>
</reference>
<evidence type="ECO:0000313" key="8">
    <source>
        <dbReference type="Proteomes" id="UP001213664"/>
    </source>
</evidence>
<dbReference type="EC" id="2.7.1.4" evidence="5"/>
<dbReference type="PANTHER" id="PTHR42742:SF3">
    <property type="entry name" value="FRUCTOKINASE"/>
    <property type="match status" value="1"/>
</dbReference>
<keyword evidence="3" id="KW-0862">Zinc</keyword>
<dbReference type="GO" id="GO:0046872">
    <property type="term" value="F:metal ion binding"/>
    <property type="evidence" value="ECO:0007669"/>
    <property type="project" value="UniProtKB-KW"/>
</dbReference>
<evidence type="ECO:0000256" key="6">
    <source>
        <dbReference type="ARBA" id="ARBA00048451"/>
    </source>
</evidence>
<dbReference type="CDD" id="cd24067">
    <property type="entry name" value="ASKHA_NBD_ROK_BsFRK-like"/>
    <property type="match status" value="1"/>
</dbReference>